<comment type="caution">
    <text evidence="3">The sequence shown here is derived from an EMBL/GenBank/DDBJ whole genome shotgun (WGS) entry which is preliminary data.</text>
</comment>
<name>A0A8S2SG84_9BILA</name>
<gene>
    <name evidence="2" type="ORF">OVA965_LOCUS33581</name>
    <name evidence="3" type="ORF">TMI583_LOCUS34471</name>
</gene>
<evidence type="ECO:0000313" key="4">
    <source>
        <dbReference type="Proteomes" id="UP000682733"/>
    </source>
</evidence>
<accession>A0A8S2SG84</accession>
<organism evidence="3 4">
    <name type="scientific">Didymodactylos carnosus</name>
    <dbReference type="NCBI Taxonomy" id="1234261"/>
    <lineage>
        <taxon>Eukaryota</taxon>
        <taxon>Metazoa</taxon>
        <taxon>Spiralia</taxon>
        <taxon>Gnathifera</taxon>
        <taxon>Rotifera</taxon>
        <taxon>Eurotatoria</taxon>
        <taxon>Bdelloidea</taxon>
        <taxon>Philodinida</taxon>
        <taxon>Philodinidae</taxon>
        <taxon>Didymodactylos</taxon>
    </lineage>
</organism>
<proteinExistence type="predicted"/>
<evidence type="ECO:0000313" key="3">
    <source>
        <dbReference type="EMBL" id="CAF4219337.1"/>
    </source>
</evidence>
<dbReference type="EMBL" id="CAJOBA010049041">
    <property type="protein sequence ID" value="CAF4219337.1"/>
    <property type="molecule type" value="Genomic_DNA"/>
</dbReference>
<keyword evidence="1" id="KW-1133">Transmembrane helix</keyword>
<feature type="non-terminal residue" evidence="3">
    <location>
        <position position="1"/>
    </location>
</feature>
<keyword evidence="1" id="KW-0472">Membrane</keyword>
<evidence type="ECO:0000256" key="1">
    <source>
        <dbReference type="SAM" id="Phobius"/>
    </source>
</evidence>
<protein>
    <submittedName>
        <fullName evidence="3">Uncharacterized protein</fullName>
    </submittedName>
</protein>
<dbReference type="Proteomes" id="UP000682733">
    <property type="component" value="Unassembled WGS sequence"/>
</dbReference>
<sequence>SQQALGFISTFQEGIKSSFSTSLTLITDTTQANGFLTVLETNYLLDYYLDRGFDTEILFYGNCSCGLSSRCLTEIGIWYNNSYILNITGLYVGCFITEALRQSNLVFFYNQSLLNQLQTDFLLDNDTSNVSVTALDPSLPTNYTPATTIGDILKMLMIEDWNSHISYESYFSTCQPISCTYNIIAHNSFIYIVTTAFGLIGGIATSLMFLIPLIVGFIHQRKKISAVPDDEINTGK</sequence>
<reference evidence="3" key="1">
    <citation type="submission" date="2021-02" db="EMBL/GenBank/DDBJ databases">
        <authorList>
            <person name="Nowell W R."/>
        </authorList>
    </citation>
    <scope>NUCLEOTIDE SEQUENCE</scope>
</reference>
<keyword evidence="1" id="KW-0812">Transmembrane</keyword>
<dbReference type="Proteomes" id="UP000677228">
    <property type="component" value="Unassembled WGS sequence"/>
</dbReference>
<feature type="transmembrane region" description="Helical" evidence="1">
    <location>
        <begin position="189"/>
        <end position="215"/>
    </location>
</feature>
<dbReference type="AlphaFoldDB" id="A0A8S2SG84"/>
<evidence type="ECO:0000313" key="2">
    <source>
        <dbReference type="EMBL" id="CAF1417525.1"/>
    </source>
</evidence>
<dbReference type="EMBL" id="CAJNOK010027290">
    <property type="protein sequence ID" value="CAF1417525.1"/>
    <property type="molecule type" value="Genomic_DNA"/>
</dbReference>